<dbReference type="AlphaFoldDB" id="A0A1R3T978"/>
<sequence length="373" mass="40087">MKKLKWYLLSSLLPLFFPVFIIIIIMGAIGGGSTGGSSQSLNGATYTDHWSNGDPYTHNLLVHRYGIKAEQLDGFLDTLGISYDKKRINGKKLLDWEAKSNLDVRAIVAIALNESSLGTAGVATNPGANMFGFGAFDSNPENANNFNDEVAVVGLTNQTIIGNKNETFKVQDDKAQKFASGSLNTSTDGGVYFTDTSGSGKRRAETMQKLDTYIDEHGGTPKAPEQTTGKTRDGGGVTTGDVPQGYSLTKEINTSSYAGLSYPWGQCTWFVYNRGKEVGVSFGEYMGNGGQWMNAPSYQTTHTPTEHSALSFSPGQAGADPTYGHVAFVEQVKSDGSILISESNVKGLGVVSYRTFDAETAKQFTYVIGNKDS</sequence>
<evidence type="ECO:0000256" key="1">
    <source>
        <dbReference type="SAM" id="MobiDB-lite"/>
    </source>
</evidence>
<name>A0A1R3T978_STRSL</name>
<organism evidence="4">
    <name type="scientific">Streptococcus salivarius</name>
    <dbReference type="NCBI Taxonomy" id="1304"/>
    <lineage>
        <taxon>Bacteria</taxon>
        <taxon>Bacillati</taxon>
        <taxon>Bacillota</taxon>
        <taxon>Bacilli</taxon>
        <taxon>Lactobacillales</taxon>
        <taxon>Streptococcaceae</taxon>
        <taxon>Streptococcus</taxon>
    </lineage>
</organism>
<protein>
    <submittedName>
        <fullName evidence="4">Putative conjugal transfer protein</fullName>
    </submittedName>
</protein>
<dbReference type="RefSeq" id="WP_175060970.1">
    <property type="nucleotide sequence ID" value="NZ_LR793268.1"/>
</dbReference>
<evidence type="ECO:0000256" key="2">
    <source>
        <dbReference type="SAM" id="Phobius"/>
    </source>
</evidence>
<dbReference type="PROSITE" id="PS50911">
    <property type="entry name" value="CHAP"/>
    <property type="match status" value="1"/>
</dbReference>
<dbReference type="Gene3D" id="1.10.530.10">
    <property type="match status" value="1"/>
</dbReference>
<evidence type="ECO:0000313" key="4">
    <source>
        <dbReference type="EMBL" id="SCW20893.1"/>
    </source>
</evidence>
<dbReference type="InterPro" id="IPR007921">
    <property type="entry name" value="CHAP_dom"/>
</dbReference>
<feature type="region of interest" description="Disordered" evidence="1">
    <location>
        <begin position="214"/>
        <end position="242"/>
    </location>
</feature>
<gene>
    <name evidence="4" type="primary">ORFA</name>
</gene>
<reference evidence="4" key="1">
    <citation type="submission" date="2016-08" db="EMBL/GenBank/DDBJ databases">
        <authorList>
            <person name="Seilhamer J.J."/>
        </authorList>
    </citation>
    <scope>NUCLEOTIDE SEQUENCE</scope>
    <source>
        <strain evidence="4">L60</strain>
    </source>
</reference>
<dbReference type="InterPro" id="IPR038765">
    <property type="entry name" value="Papain-like_cys_pep_sf"/>
</dbReference>
<dbReference type="Gene3D" id="3.90.1720.10">
    <property type="entry name" value="endopeptidase domain like (from Nostoc punctiforme)"/>
    <property type="match status" value="1"/>
</dbReference>
<feature type="transmembrane region" description="Helical" evidence="2">
    <location>
        <begin position="12"/>
        <end position="32"/>
    </location>
</feature>
<keyword evidence="2" id="KW-0472">Membrane</keyword>
<reference evidence="4" key="2">
    <citation type="submission" date="2017-02" db="EMBL/GenBank/DDBJ databases">
        <title>Diversity of integrative and conjugative elements of Streptococcus salivarius and their intra- and interspecies transfer.</title>
        <authorList>
            <person name="Dahmane N."/>
            <person name="Libante V."/>
            <person name="Charron-Bourgoin F."/>
            <person name="Guedon E."/>
            <person name="Guedon G."/>
            <person name="Leblond-Bourget N."/>
            <person name="Payot S."/>
        </authorList>
    </citation>
    <scope>NUCLEOTIDE SEQUENCE</scope>
    <source>
        <strain evidence="4">L60</strain>
    </source>
</reference>
<dbReference type="EMBL" id="LT622833">
    <property type="protein sequence ID" value="SCW20893.1"/>
    <property type="molecule type" value="Genomic_DNA"/>
</dbReference>
<evidence type="ECO:0000259" key="3">
    <source>
        <dbReference type="PROSITE" id="PS50911"/>
    </source>
</evidence>
<keyword evidence="2" id="KW-0812">Transmembrane</keyword>
<feature type="domain" description="Peptidase C51" evidence="3">
    <location>
        <begin position="242"/>
        <end position="368"/>
    </location>
</feature>
<dbReference type="Pfam" id="PF05257">
    <property type="entry name" value="CHAP"/>
    <property type="match status" value="1"/>
</dbReference>
<proteinExistence type="predicted"/>
<keyword evidence="2" id="KW-1133">Transmembrane helix</keyword>
<accession>A0A1R3T978</accession>
<dbReference type="SUPFAM" id="SSF54001">
    <property type="entry name" value="Cysteine proteinases"/>
    <property type="match status" value="1"/>
</dbReference>